<dbReference type="InterPro" id="IPR033954">
    <property type="entry name" value="DiS-bond_Isoase_DsbC/G"/>
</dbReference>
<dbReference type="InterPro" id="IPR036249">
    <property type="entry name" value="Thioredoxin-like_sf"/>
</dbReference>
<evidence type="ECO:0000256" key="2">
    <source>
        <dbReference type="ARBA" id="ARBA00009813"/>
    </source>
</evidence>
<dbReference type="Gene3D" id="3.10.450.70">
    <property type="entry name" value="Disulphide bond isomerase, DsbC/G, N-terminal"/>
    <property type="match status" value="1"/>
</dbReference>
<feature type="domain" description="Disulphide bond isomerase DsbC/G N-terminal" evidence="8">
    <location>
        <begin position="32"/>
        <end position="99"/>
    </location>
</feature>
<organism evidence="10 11">
    <name type="scientific">Thauera aminoaromatica</name>
    <dbReference type="NCBI Taxonomy" id="164330"/>
    <lineage>
        <taxon>Bacteria</taxon>
        <taxon>Pseudomonadati</taxon>
        <taxon>Pseudomonadota</taxon>
        <taxon>Betaproteobacteria</taxon>
        <taxon>Rhodocyclales</taxon>
        <taxon>Zoogloeaceae</taxon>
        <taxon>Thauera</taxon>
    </lineage>
</organism>
<evidence type="ECO:0000256" key="6">
    <source>
        <dbReference type="ARBA" id="ARBA00023284"/>
    </source>
</evidence>
<evidence type="ECO:0000259" key="9">
    <source>
        <dbReference type="Pfam" id="PF13098"/>
    </source>
</evidence>
<dbReference type="AlphaFoldDB" id="A0A5C7T7U1"/>
<proteinExistence type="inferred from homology"/>
<comment type="subcellular location">
    <subcellularLocation>
        <location evidence="1 7">Periplasm</location>
    </subcellularLocation>
</comment>
<comment type="function">
    <text evidence="7">Required for disulfide bond formation in some periplasmic proteins. Acts by transferring its disulfide bond to other proteins and is reduced in the process.</text>
</comment>
<evidence type="ECO:0000259" key="8">
    <source>
        <dbReference type="Pfam" id="PF10411"/>
    </source>
</evidence>
<dbReference type="PANTHER" id="PTHR35272:SF3">
    <property type="entry name" value="THIOL:DISULFIDE INTERCHANGE PROTEIN DSBC"/>
    <property type="match status" value="1"/>
</dbReference>
<feature type="chain" id="PRO_5023153093" description="Thiol:disulfide interchange protein" evidence="7">
    <location>
        <begin position="27"/>
        <end position="247"/>
    </location>
</feature>
<evidence type="ECO:0000313" key="10">
    <source>
        <dbReference type="EMBL" id="TXH92274.1"/>
    </source>
</evidence>
<keyword evidence="6 7" id="KW-0676">Redox-active center</keyword>
<dbReference type="InterPro" id="IPR018950">
    <property type="entry name" value="DiS-bond_isomerase_DsbC/G_N"/>
</dbReference>
<evidence type="ECO:0000256" key="4">
    <source>
        <dbReference type="ARBA" id="ARBA00022764"/>
    </source>
</evidence>
<evidence type="ECO:0000256" key="5">
    <source>
        <dbReference type="ARBA" id="ARBA00023157"/>
    </source>
</evidence>
<dbReference type="InterPro" id="IPR009094">
    <property type="entry name" value="DiS-bond_isomerase_DsbC/G_N_sf"/>
</dbReference>
<comment type="caution">
    <text evidence="10">The sequence shown here is derived from an EMBL/GenBank/DDBJ whole genome shotgun (WGS) entry which is preliminary data.</text>
</comment>
<reference evidence="10 11" key="1">
    <citation type="submission" date="2018-09" db="EMBL/GenBank/DDBJ databases">
        <title>Metagenome Assembled Genomes from an Advanced Water Purification Facility.</title>
        <authorList>
            <person name="Stamps B.W."/>
            <person name="Spear J.R."/>
        </authorList>
    </citation>
    <scope>NUCLEOTIDE SEQUENCE [LARGE SCALE GENOMIC DNA]</scope>
    <source>
        <strain evidence="10">Bin_27_1</strain>
    </source>
</reference>
<evidence type="ECO:0000256" key="1">
    <source>
        <dbReference type="ARBA" id="ARBA00004418"/>
    </source>
</evidence>
<accession>A0A5C7T7U1</accession>
<dbReference type="Proteomes" id="UP000321192">
    <property type="component" value="Unassembled WGS sequence"/>
</dbReference>
<keyword evidence="5" id="KW-1015">Disulfide bond</keyword>
<dbReference type="InterPro" id="IPR051470">
    <property type="entry name" value="Thiol:disulfide_interchange"/>
</dbReference>
<dbReference type="InterPro" id="IPR012336">
    <property type="entry name" value="Thioredoxin-like_fold"/>
</dbReference>
<keyword evidence="3 7" id="KW-0732">Signal</keyword>
<gene>
    <name evidence="10" type="ORF">E6Q80_00615</name>
</gene>
<dbReference type="Gene3D" id="3.40.30.10">
    <property type="entry name" value="Glutaredoxin"/>
    <property type="match status" value="1"/>
</dbReference>
<dbReference type="EMBL" id="SSFD01000012">
    <property type="protein sequence ID" value="TXH92274.1"/>
    <property type="molecule type" value="Genomic_DNA"/>
</dbReference>
<evidence type="ECO:0000256" key="7">
    <source>
        <dbReference type="RuleBase" id="RU364038"/>
    </source>
</evidence>
<dbReference type="Pfam" id="PF10411">
    <property type="entry name" value="DsbC_N"/>
    <property type="match status" value="1"/>
</dbReference>
<dbReference type="CDD" id="cd03020">
    <property type="entry name" value="DsbA_DsbC_DsbG"/>
    <property type="match status" value="1"/>
</dbReference>
<evidence type="ECO:0000313" key="11">
    <source>
        <dbReference type="Proteomes" id="UP000321192"/>
    </source>
</evidence>
<feature type="domain" description="Thioredoxin-like fold" evidence="9">
    <location>
        <begin position="122"/>
        <end position="243"/>
    </location>
</feature>
<dbReference type="GO" id="GO:0042597">
    <property type="term" value="C:periplasmic space"/>
    <property type="evidence" value="ECO:0007669"/>
    <property type="project" value="UniProtKB-SubCell"/>
</dbReference>
<dbReference type="PANTHER" id="PTHR35272">
    <property type="entry name" value="THIOL:DISULFIDE INTERCHANGE PROTEIN DSBC-RELATED"/>
    <property type="match status" value="1"/>
</dbReference>
<protein>
    <recommendedName>
        <fullName evidence="7">Thiol:disulfide interchange protein</fullName>
    </recommendedName>
</protein>
<dbReference type="SUPFAM" id="SSF52833">
    <property type="entry name" value="Thioredoxin-like"/>
    <property type="match status" value="1"/>
</dbReference>
<comment type="similarity">
    <text evidence="2 7">Belongs to the thioredoxin family. DsbC subfamily.</text>
</comment>
<name>A0A5C7T7U1_THASP</name>
<dbReference type="Pfam" id="PF13098">
    <property type="entry name" value="Thioredoxin_2"/>
    <property type="match status" value="1"/>
</dbReference>
<sequence>MKTTRLKSLLAAIVMGTALHAGPTLAQQPQAASKAADPSVITAIKTAYPNTAFDQINTTPIEGIYEVVMGKNIAYTDRTGQYFLFGNLFDMRTQTDLTQPKRLSLNKIDFNKLPLADAIKTVKGKGERQLVVFADPNCVYCKRFEAELEKVDNITVYTYLMPILSQDSIVKAKAIWCSKDQGKAWRSLMVDNVAPTAGDCENPIERNVTLGRGYGVNGTPTLVATDGRMLPGYVAADRLEAWLGGAQ</sequence>
<feature type="signal peptide" evidence="7">
    <location>
        <begin position="1"/>
        <end position="26"/>
    </location>
</feature>
<dbReference type="SUPFAM" id="SSF54423">
    <property type="entry name" value="DsbC/DsbG N-terminal domain-like"/>
    <property type="match status" value="1"/>
</dbReference>
<evidence type="ECO:0000256" key="3">
    <source>
        <dbReference type="ARBA" id="ARBA00022729"/>
    </source>
</evidence>
<keyword evidence="4 7" id="KW-0574">Periplasm</keyword>
<dbReference type="RefSeq" id="WP_276656253.1">
    <property type="nucleotide sequence ID" value="NZ_SSFD01000012.1"/>
</dbReference>